<feature type="compositionally biased region" description="Basic and acidic residues" evidence="4">
    <location>
        <begin position="248"/>
        <end position="257"/>
    </location>
</feature>
<dbReference type="Gene3D" id="2.40.290.10">
    <property type="match status" value="1"/>
</dbReference>
<comment type="subunit">
    <text evidence="3">Homodimer. Interacts with LigD.</text>
</comment>
<dbReference type="OrthoDB" id="9795084at2"/>
<evidence type="ECO:0000256" key="3">
    <source>
        <dbReference type="HAMAP-Rule" id="MF_01875"/>
    </source>
</evidence>
<keyword evidence="3" id="KW-0234">DNA repair</keyword>
<organism evidence="6 7">
    <name type="scientific">Pontibacillus chungwhensis BH030062</name>
    <dbReference type="NCBI Taxonomy" id="1385513"/>
    <lineage>
        <taxon>Bacteria</taxon>
        <taxon>Bacillati</taxon>
        <taxon>Bacillota</taxon>
        <taxon>Bacilli</taxon>
        <taxon>Bacillales</taxon>
        <taxon>Bacillaceae</taxon>
        <taxon>Pontibacillus</taxon>
    </lineage>
</organism>
<dbReference type="SMART" id="SM00559">
    <property type="entry name" value="Ku78"/>
    <property type="match status" value="1"/>
</dbReference>
<proteinExistence type="inferred from homology"/>
<dbReference type="InterPro" id="IPR009187">
    <property type="entry name" value="Prok_Ku"/>
</dbReference>
<dbReference type="HAMAP" id="MF_01875">
    <property type="entry name" value="Prokaryotic_Ku"/>
    <property type="match status" value="1"/>
</dbReference>
<dbReference type="InterPro" id="IPR016194">
    <property type="entry name" value="SPOC-like_C_dom_sf"/>
</dbReference>
<feature type="domain" description="Ku" evidence="5">
    <location>
        <begin position="52"/>
        <end position="181"/>
    </location>
</feature>
<comment type="caution">
    <text evidence="6">The sequence shown here is derived from an EMBL/GenBank/DDBJ whole genome shotgun (WGS) entry which is preliminary data.</text>
</comment>
<keyword evidence="2 3" id="KW-0233">DNA recombination</keyword>
<dbReference type="eggNOG" id="COG1273">
    <property type="taxonomic scope" value="Bacteria"/>
</dbReference>
<sequence>MHTMWKGTISFGLVNIPVKLHSATENKDISLRQLHEECKSPIEYERTCPVCEREVEKEEIVKAYEYAKNKFVVLDDEELEELKKEQTDKAVEIMDFVKLSDIDPIYFEKSYYLSPDEGGTKAYSLLRQTLLDTEKIGVAKIIIRSKEQLAMVRVYENTLVMETIHYPDEVRDVKEVPNVPEETELGKKELETAKTLVEQLTSEFDPEQYKDDYRQALLDLIEAKKNNEDISTAEPKPTPDNVTDLMEALEKSLDKNQKKTKKKTTKKKSAKTGNEQKSTSKKTS</sequence>
<dbReference type="CDD" id="cd00789">
    <property type="entry name" value="KU_like"/>
    <property type="match status" value="1"/>
</dbReference>
<evidence type="ECO:0000313" key="6">
    <source>
        <dbReference type="EMBL" id="KGP92526.1"/>
    </source>
</evidence>
<gene>
    <name evidence="3" type="primary">ku</name>
    <name evidence="6" type="ORF">N780_14130</name>
</gene>
<dbReference type="FunFam" id="2.40.290.10:FF:000004">
    <property type="entry name" value="Non-homologous end joining protein Ku"/>
    <property type="match status" value="1"/>
</dbReference>
<evidence type="ECO:0000256" key="4">
    <source>
        <dbReference type="SAM" id="MobiDB-lite"/>
    </source>
</evidence>
<dbReference type="GO" id="GO:0006303">
    <property type="term" value="P:double-strand break repair via nonhomologous end joining"/>
    <property type="evidence" value="ECO:0007669"/>
    <property type="project" value="UniProtKB-UniRule"/>
</dbReference>
<keyword evidence="3" id="KW-0227">DNA damage</keyword>
<dbReference type="PANTHER" id="PTHR41251">
    <property type="entry name" value="NON-HOMOLOGOUS END JOINING PROTEIN KU"/>
    <property type="match status" value="1"/>
</dbReference>
<protein>
    <recommendedName>
        <fullName evidence="3">Non-homologous end joining protein Ku</fullName>
    </recommendedName>
</protein>
<keyword evidence="7" id="KW-1185">Reference proteome</keyword>
<dbReference type="AlphaFoldDB" id="A0A0A2V139"/>
<dbReference type="PIRSF" id="PIRSF006493">
    <property type="entry name" value="Prok_Ku"/>
    <property type="match status" value="1"/>
</dbReference>
<dbReference type="Pfam" id="PF02735">
    <property type="entry name" value="Ku"/>
    <property type="match status" value="1"/>
</dbReference>
<dbReference type="GO" id="GO:0003690">
    <property type="term" value="F:double-stranded DNA binding"/>
    <property type="evidence" value="ECO:0007669"/>
    <property type="project" value="UniProtKB-UniRule"/>
</dbReference>
<dbReference type="InterPro" id="IPR006164">
    <property type="entry name" value="DNA_bd_Ku70/Ku80"/>
</dbReference>
<comment type="function">
    <text evidence="3">With LigD forms a non-homologous end joining (NHEJ) DNA repair enzyme, which repairs dsDNA breaks with reduced fidelity. Binds linear dsDNA with 5'- and 3'- overhangs but not closed circular dsDNA nor ssDNA. Recruits and stimulates the ligase activity of LigD.</text>
</comment>
<accession>A0A0A2V139</accession>
<evidence type="ECO:0000256" key="2">
    <source>
        <dbReference type="ARBA" id="ARBA00023172"/>
    </source>
</evidence>
<dbReference type="GO" id="GO:0006310">
    <property type="term" value="P:DNA recombination"/>
    <property type="evidence" value="ECO:0007669"/>
    <property type="project" value="UniProtKB-KW"/>
</dbReference>
<keyword evidence="1 3" id="KW-0238">DNA-binding</keyword>
<evidence type="ECO:0000259" key="5">
    <source>
        <dbReference type="SMART" id="SM00559"/>
    </source>
</evidence>
<reference evidence="6 7" key="1">
    <citation type="submission" date="2013-08" db="EMBL/GenBank/DDBJ databases">
        <title>Genome of Pontibacillus chungwhensis.</title>
        <authorList>
            <person name="Wang Q."/>
            <person name="Wang G."/>
        </authorList>
    </citation>
    <scope>NUCLEOTIDE SEQUENCE [LARGE SCALE GENOMIC DNA]</scope>
    <source>
        <strain evidence="6 7">BH030062</strain>
    </source>
</reference>
<dbReference type="PANTHER" id="PTHR41251:SF1">
    <property type="entry name" value="NON-HOMOLOGOUS END JOINING PROTEIN KU"/>
    <property type="match status" value="1"/>
</dbReference>
<comment type="similarity">
    <text evidence="3">Belongs to the prokaryotic Ku family.</text>
</comment>
<dbReference type="NCBIfam" id="TIGR02772">
    <property type="entry name" value="Ku_bact"/>
    <property type="match status" value="1"/>
</dbReference>
<dbReference type="EMBL" id="AVBG01000002">
    <property type="protein sequence ID" value="KGP92526.1"/>
    <property type="molecule type" value="Genomic_DNA"/>
</dbReference>
<dbReference type="STRING" id="1385513.N780_14130"/>
<feature type="region of interest" description="Disordered" evidence="4">
    <location>
        <begin position="228"/>
        <end position="284"/>
    </location>
</feature>
<dbReference type="Proteomes" id="UP000030153">
    <property type="component" value="Unassembled WGS sequence"/>
</dbReference>
<dbReference type="SUPFAM" id="SSF100939">
    <property type="entry name" value="SPOC domain-like"/>
    <property type="match status" value="1"/>
</dbReference>
<evidence type="ECO:0000313" key="7">
    <source>
        <dbReference type="Proteomes" id="UP000030153"/>
    </source>
</evidence>
<name>A0A0A2V139_9BACI</name>
<evidence type="ECO:0000256" key="1">
    <source>
        <dbReference type="ARBA" id="ARBA00023125"/>
    </source>
</evidence>
<dbReference type="RefSeq" id="WP_036780165.1">
    <property type="nucleotide sequence ID" value="NZ_AVBG01000002.1"/>
</dbReference>
<feature type="compositionally biased region" description="Basic residues" evidence="4">
    <location>
        <begin position="258"/>
        <end position="270"/>
    </location>
</feature>